<keyword evidence="1 4" id="KW-0413">Isomerase</keyword>
<evidence type="ECO:0000313" key="5">
    <source>
        <dbReference type="Proteomes" id="UP001595851"/>
    </source>
</evidence>
<proteinExistence type="inferred from homology"/>
<evidence type="ECO:0000256" key="2">
    <source>
        <dbReference type="SAM" id="MobiDB-lite"/>
    </source>
</evidence>
<keyword evidence="5" id="KW-1185">Reference proteome</keyword>
<organism evidence="4 5">
    <name type="scientific">Nonomuraea purpurea</name>
    <dbReference type="NCBI Taxonomy" id="1849276"/>
    <lineage>
        <taxon>Bacteria</taxon>
        <taxon>Bacillati</taxon>
        <taxon>Actinomycetota</taxon>
        <taxon>Actinomycetes</taxon>
        <taxon>Streptosporangiales</taxon>
        <taxon>Streptosporangiaceae</taxon>
        <taxon>Nonomuraea</taxon>
    </lineage>
</organism>
<dbReference type="InterPro" id="IPR001853">
    <property type="entry name" value="DSBA-like_thioredoxin_dom"/>
</dbReference>
<dbReference type="Gene3D" id="3.40.30.10">
    <property type="entry name" value="Glutaredoxin"/>
    <property type="match status" value="1"/>
</dbReference>
<comment type="similarity">
    <text evidence="1">Belongs to the GST superfamily. NadH family.</text>
</comment>
<comment type="caution">
    <text evidence="4">The sequence shown here is derived from an EMBL/GenBank/DDBJ whole genome shotgun (WGS) entry which is preliminary data.</text>
</comment>
<dbReference type="SUPFAM" id="SSF52833">
    <property type="entry name" value="Thioredoxin-like"/>
    <property type="match status" value="1"/>
</dbReference>
<dbReference type="PIRSF" id="PIRSF006386">
    <property type="entry name" value="HCCAis_GSTk"/>
    <property type="match status" value="1"/>
</dbReference>
<dbReference type="RefSeq" id="WP_379533990.1">
    <property type="nucleotide sequence ID" value="NZ_JBHSBI010000032.1"/>
</dbReference>
<dbReference type="PANTHER" id="PTHR42943">
    <property type="entry name" value="GLUTATHIONE S-TRANSFERASE KAPPA"/>
    <property type="match status" value="1"/>
</dbReference>
<dbReference type="InterPro" id="IPR014440">
    <property type="entry name" value="HCCAis_GSTk"/>
</dbReference>
<dbReference type="EC" id="5.99.1.4" evidence="1"/>
<feature type="domain" description="DSBA-like thioredoxin" evidence="3">
    <location>
        <begin position="9"/>
        <end position="195"/>
    </location>
</feature>
<evidence type="ECO:0000259" key="3">
    <source>
        <dbReference type="Pfam" id="PF01323"/>
    </source>
</evidence>
<dbReference type="Pfam" id="PF01323">
    <property type="entry name" value="DSBA"/>
    <property type="match status" value="1"/>
</dbReference>
<feature type="region of interest" description="Disordered" evidence="2">
    <location>
        <begin position="203"/>
        <end position="224"/>
    </location>
</feature>
<accession>A0ABV8GMS1</accession>
<dbReference type="InterPro" id="IPR036249">
    <property type="entry name" value="Thioredoxin-like_sf"/>
</dbReference>
<reference evidence="5" key="1">
    <citation type="journal article" date="2019" name="Int. J. Syst. Evol. Microbiol.">
        <title>The Global Catalogue of Microorganisms (GCM) 10K type strain sequencing project: providing services to taxonomists for standard genome sequencing and annotation.</title>
        <authorList>
            <consortium name="The Broad Institute Genomics Platform"/>
            <consortium name="The Broad Institute Genome Sequencing Center for Infectious Disease"/>
            <person name="Wu L."/>
            <person name="Ma J."/>
        </authorList>
    </citation>
    <scope>NUCLEOTIDE SEQUENCE [LARGE SCALE GENOMIC DNA]</scope>
    <source>
        <strain evidence="5">TBRC 1276</strain>
    </source>
</reference>
<evidence type="ECO:0000313" key="4">
    <source>
        <dbReference type="EMBL" id="MFC4014141.1"/>
    </source>
</evidence>
<dbReference type="GO" id="GO:0016853">
    <property type="term" value="F:isomerase activity"/>
    <property type="evidence" value="ECO:0007669"/>
    <property type="project" value="UniProtKB-KW"/>
</dbReference>
<protein>
    <recommendedName>
        <fullName evidence="1">2-hydroxychromene-2-carboxylate isomerase</fullName>
        <ecNumber evidence="1">5.99.1.4</ecNumber>
    </recommendedName>
</protein>
<evidence type="ECO:0000256" key="1">
    <source>
        <dbReference type="PIRNR" id="PIRNR006386"/>
    </source>
</evidence>
<comment type="catalytic activity">
    <reaction evidence="1">
        <text>2-hydroxychromene-2-carboxylate = (3E)-4-(2-hydroxyphenyl)-2-oxobut-3-enoate</text>
        <dbReference type="Rhea" id="RHEA:27401"/>
        <dbReference type="ChEBI" id="CHEBI:59350"/>
        <dbReference type="ChEBI" id="CHEBI:59353"/>
        <dbReference type="EC" id="5.99.1.4"/>
    </reaction>
</comment>
<dbReference type="PANTHER" id="PTHR42943:SF13">
    <property type="entry name" value="GLUTATHIONE S-TRANSFERASE KAPPA-RELATED"/>
    <property type="match status" value="1"/>
</dbReference>
<name>A0ABV8GMS1_9ACTN</name>
<dbReference type="InterPro" id="IPR051924">
    <property type="entry name" value="GST_Kappa/NadH"/>
</dbReference>
<dbReference type="EMBL" id="JBHSBI010000032">
    <property type="protein sequence ID" value="MFC4014141.1"/>
    <property type="molecule type" value="Genomic_DNA"/>
</dbReference>
<dbReference type="Proteomes" id="UP001595851">
    <property type="component" value="Unassembled WGS sequence"/>
</dbReference>
<sequence>MRRGPRVHFCFQSPYSWLALQRLGARARELEFVPFWSPDPETDKALTARGATFHYAQMSKAKHLYLLYDTKREAAKLGVSMRWPVDVEPWWELPHLAFLRARELGAAQEFYAEVCAARWGRGEDICTQDVIAGVARRCGLPVDPVVQAAADPEIRAAGVECLYRAYEDDIFGIPYFRMGRHRFWGLDRVDGFLAEMDAREPAAPVEPPVLAGSPYDTDTSGGCG</sequence>
<gene>
    <name evidence="4" type="ORF">ACFOY2_43425</name>
</gene>